<dbReference type="AlphaFoldDB" id="A0A3N2E1Q2"/>
<proteinExistence type="predicted"/>
<comment type="caution">
    <text evidence="2">The sequence shown here is derived from an EMBL/GenBank/DDBJ whole genome shotgun (WGS) entry which is preliminary data.</text>
</comment>
<dbReference type="InterPro" id="IPR042245">
    <property type="entry name" value="Tgt2/MlaC_sf"/>
</dbReference>
<reference evidence="2 3" key="1">
    <citation type="submission" date="2018-11" db="EMBL/GenBank/DDBJ databases">
        <title>Genomic Encyclopedia of Type Strains, Phase IV (KMG-IV): sequencing the most valuable type-strain genomes for metagenomic binning, comparative biology and taxonomic classification.</title>
        <authorList>
            <person name="Goeker M."/>
        </authorList>
    </citation>
    <scope>NUCLEOTIDE SEQUENCE [LARGE SCALE GENOMIC DNA]</scope>
    <source>
        <strain evidence="2 3">DSM 100316</strain>
    </source>
</reference>
<dbReference type="PANTHER" id="PTHR36573">
    <property type="entry name" value="INTERMEMBRANE PHOSPHOLIPID TRANSPORT SYSTEM BINDING PROTEIN MLAC"/>
    <property type="match status" value="1"/>
</dbReference>
<protein>
    <submittedName>
        <fullName evidence="2">Phospholipid transport system substrate-binding protein</fullName>
    </submittedName>
</protein>
<keyword evidence="1" id="KW-0732">Signal</keyword>
<gene>
    <name evidence="2" type="ORF">EDC56_1129</name>
</gene>
<dbReference type="OrthoDB" id="9787053at2"/>
<dbReference type="PANTHER" id="PTHR36573:SF1">
    <property type="entry name" value="INTERMEMBRANE PHOSPHOLIPID TRANSPORT SYSTEM BINDING PROTEIN MLAC"/>
    <property type="match status" value="1"/>
</dbReference>
<dbReference type="Pfam" id="PF05494">
    <property type="entry name" value="MlaC"/>
    <property type="match status" value="1"/>
</dbReference>
<dbReference type="Gene3D" id="3.10.450.710">
    <property type="entry name" value="Tgt2/MlaC"/>
    <property type="match status" value="1"/>
</dbReference>
<dbReference type="InterPro" id="IPR008869">
    <property type="entry name" value="MlaC/ttg2D"/>
</dbReference>
<dbReference type="EMBL" id="RKHR01000003">
    <property type="protein sequence ID" value="ROS05589.1"/>
    <property type="molecule type" value="Genomic_DNA"/>
</dbReference>
<accession>A0A3N2E1Q2</accession>
<feature type="signal peptide" evidence="1">
    <location>
        <begin position="1"/>
        <end position="20"/>
    </location>
</feature>
<keyword evidence="3" id="KW-1185">Reference proteome</keyword>
<dbReference type="PIRSF" id="PIRSF004649">
    <property type="entry name" value="MlaC"/>
    <property type="match status" value="1"/>
</dbReference>
<evidence type="ECO:0000313" key="3">
    <source>
        <dbReference type="Proteomes" id="UP000275394"/>
    </source>
</evidence>
<sequence length="233" mass="26672">MFKQLLLGLAIFITTGTLSAAEIDKTQPYIMMKQVSKQTFERLKSDQDIIHKSPDHIKVIVEQELMPYFNEKYAALKLLGPNLKGAKRDDVAKFIASYRTYIVSAYAQFLTQYTKQEIEFIQEPLDASETITSMKVAMIDTSKPDINFEFKLRKDKKTGEWKAFGIITEGAGLLSSRQSEWSNQLRQYGILAVAKDLEELAARPIRFESEDTLTQNNDDEYLMGKTRFSVNIT</sequence>
<evidence type="ECO:0000313" key="2">
    <source>
        <dbReference type="EMBL" id="ROS05589.1"/>
    </source>
</evidence>
<feature type="chain" id="PRO_5018277488" evidence="1">
    <location>
        <begin position="21"/>
        <end position="233"/>
    </location>
</feature>
<dbReference type="Proteomes" id="UP000275394">
    <property type="component" value="Unassembled WGS sequence"/>
</dbReference>
<name>A0A3N2E1Q2_9GAMM</name>
<dbReference type="RefSeq" id="WP_123711482.1">
    <property type="nucleotide sequence ID" value="NZ_RKHR01000003.1"/>
</dbReference>
<evidence type="ECO:0000256" key="1">
    <source>
        <dbReference type="SAM" id="SignalP"/>
    </source>
</evidence>
<organism evidence="2 3">
    <name type="scientific">Sinobacterium caligoides</name>
    <dbReference type="NCBI Taxonomy" id="933926"/>
    <lineage>
        <taxon>Bacteria</taxon>
        <taxon>Pseudomonadati</taxon>
        <taxon>Pseudomonadota</taxon>
        <taxon>Gammaproteobacteria</taxon>
        <taxon>Cellvibrionales</taxon>
        <taxon>Spongiibacteraceae</taxon>
        <taxon>Sinobacterium</taxon>
    </lineage>
</organism>